<dbReference type="Pfam" id="PF12947">
    <property type="entry name" value="EGF_3"/>
    <property type="match status" value="5"/>
</dbReference>
<evidence type="ECO:0000256" key="9">
    <source>
        <dbReference type="ARBA" id="ARBA00022737"/>
    </source>
</evidence>
<dbReference type="Pfam" id="PF00024">
    <property type="entry name" value="PAN_1"/>
    <property type="match status" value="2"/>
</dbReference>
<evidence type="ECO:0000259" key="27">
    <source>
        <dbReference type="PROSITE" id="PS50026"/>
    </source>
</evidence>
<dbReference type="SMART" id="SM00060">
    <property type="entry name" value="FN3"/>
    <property type="match status" value="4"/>
</dbReference>
<comment type="similarity">
    <text evidence="2">Belongs to the protein kinase superfamily. CAMK Ser/Thr protein kinase family.</text>
</comment>
<evidence type="ECO:0000256" key="13">
    <source>
        <dbReference type="ARBA" id="ARBA00022840"/>
    </source>
</evidence>
<evidence type="ECO:0000256" key="6">
    <source>
        <dbReference type="ARBA" id="ARBA00022679"/>
    </source>
</evidence>
<dbReference type="SUPFAM" id="SSF57414">
    <property type="entry name" value="Hairpin loop containing domain-like"/>
    <property type="match status" value="2"/>
</dbReference>
<dbReference type="PRINTS" id="PR00109">
    <property type="entry name" value="TYRKINASE"/>
</dbReference>
<dbReference type="SMART" id="SM00409">
    <property type="entry name" value="IG"/>
    <property type="match status" value="1"/>
</dbReference>
<keyword evidence="15 25" id="KW-0472">Membrane</keyword>
<dbReference type="Proteomes" id="UP000001554">
    <property type="component" value="Chromosome 15"/>
</dbReference>
<evidence type="ECO:0000256" key="10">
    <source>
        <dbReference type="ARBA" id="ARBA00022741"/>
    </source>
</evidence>
<comment type="subcellular location">
    <subcellularLocation>
        <location evidence="1">Membrane</location>
        <topology evidence="1">Single-pass type I membrane protein</topology>
    </subcellularLocation>
</comment>
<keyword evidence="8" id="KW-0732">Signal</keyword>
<dbReference type="Pfam" id="PF07679">
    <property type="entry name" value="I-set"/>
    <property type="match status" value="1"/>
</dbReference>
<dbReference type="SUPFAM" id="SSF57184">
    <property type="entry name" value="Growth factor receptor domain"/>
    <property type="match status" value="2"/>
</dbReference>
<evidence type="ECO:0000256" key="17">
    <source>
        <dbReference type="ARBA" id="ARBA00023157"/>
    </source>
</evidence>
<dbReference type="InterPro" id="IPR013783">
    <property type="entry name" value="Ig-like_fold"/>
</dbReference>
<dbReference type="InterPro" id="IPR000742">
    <property type="entry name" value="EGF"/>
</dbReference>
<dbReference type="PROSITE" id="PS50853">
    <property type="entry name" value="FN3"/>
    <property type="match status" value="3"/>
</dbReference>
<dbReference type="PANTHER" id="PTHR24416">
    <property type="entry name" value="TYROSINE-PROTEIN KINASE RECEPTOR"/>
    <property type="match status" value="1"/>
</dbReference>
<evidence type="ECO:0000256" key="7">
    <source>
        <dbReference type="ARBA" id="ARBA00022692"/>
    </source>
</evidence>
<dbReference type="PROSITE" id="PS50835">
    <property type="entry name" value="IG_LIKE"/>
    <property type="match status" value="1"/>
</dbReference>
<comment type="catalytic activity">
    <reaction evidence="21">
        <text>L-tyrosyl-[protein] + ATP = O-phospho-L-tyrosyl-[protein] + ADP + H(+)</text>
        <dbReference type="Rhea" id="RHEA:10596"/>
        <dbReference type="Rhea" id="RHEA-COMP:10136"/>
        <dbReference type="Rhea" id="RHEA-COMP:20101"/>
        <dbReference type="ChEBI" id="CHEBI:15378"/>
        <dbReference type="ChEBI" id="CHEBI:30616"/>
        <dbReference type="ChEBI" id="CHEBI:46858"/>
        <dbReference type="ChEBI" id="CHEBI:61978"/>
        <dbReference type="ChEBI" id="CHEBI:456216"/>
        <dbReference type="EC" id="2.7.10.1"/>
    </reaction>
</comment>
<dbReference type="FunFam" id="2.10.25.10:FF:000202">
    <property type="entry name" value="Multiple epidermal growth factor-like domains 8"/>
    <property type="match status" value="1"/>
</dbReference>
<dbReference type="SUPFAM" id="SSF56112">
    <property type="entry name" value="Protein kinase-like (PK-like)"/>
    <property type="match status" value="1"/>
</dbReference>
<evidence type="ECO:0000256" key="23">
    <source>
        <dbReference type="PROSITE-ProRule" id="PRU00076"/>
    </source>
</evidence>
<dbReference type="SMART" id="SM00181">
    <property type="entry name" value="EGF"/>
    <property type="match status" value="8"/>
</dbReference>
<dbReference type="Gene3D" id="3.30.200.20">
    <property type="entry name" value="Phosphorylase Kinase, domain 1"/>
    <property type="match status" value="1"/>
</dbReference>
<evidence type="ECO:0000259" key="29">
    <source>
        <dbReference type="PROSITE" id="PS50853"/>
    </source>
</evidence>
<dbReference type="PROSITE" id="PS00022">
    <property type="entry name" value="EGF_1"/>
    <property type="match status" value="1"/>
</dbReference>
<dbReference type="InterPro" id="IPR003598">
    <property type="entry name" value="Ig_sub2"/>
</dbReference>
<dbReference type="Pfam" id="PF00008">
    <property type="entry name" value="EGF"/>
    <property type="match status" value="1"/>
</dbReference>
<evidence type="ECO:0000256" key="12">
    <source>
        <dbReference type="ARBA" id="ARBA00022837"/>
    </source>
</evidence>
<feature type="domain" description="EGF-like" evidence="27">
    <location>
        <begin position="357"/>
        <end position="397"/>
    </location>
</feature>
<dbReference type="SMART" id="SM00408">
    <property type="entry name" value="IGc2"/>
    <property type="match status" value="1"/>
</dbReference>
<feature type="domain" description="Fibronectin type-III" evidence="29">
    <location>
        <begin position="569"/>
        <end position="667"/>
    </location>
</feature>
<evidence type="ECO:0000256" key="18">
    <source>
        <dbReference type="ARBA" id="ARBA00023170"/>
    </source>
</evidence>
<evidence type="ECO:0000256" key="19">
    <source>
        <dbReference type="ARBA" id="ARBA00023180"/>
    </source>
</evidence>
<feature type="domain" description="Apple" evidence="30">
    <location>
        <begin position="69"/>
        <end position="155"/>
    </location>
</feature>
<comment type="function">
    <text evidence="22">Receptor for basic fibroblast growth factor.</text>
</comment>
<dbReference type="Gene3D" id="1.10.150.50">
    <property type="entry name" value="Transcription Factor, Ets-1"/>
    <property type="match status" value="1"/>
</dbReference>
<dbReference type="PROSITE" id="PS00010">
    <property type="entry name" value="ASX_HYDROXYL"/>
    <property type="match status" value="6"/>
</dbReference>
<dbReference type="InterPro" id="IPR011009">
    <property type="entry name" value="Kinase-like_dom_sf"/>
</dbReference>
<dbReference type="PANTHER" id="PTHR24416:SF617">
    <property type="entry name" value="RET ONCOGENE, ISOFORM A"/>
    <property type="match status" value="1"/>
</dbReference>
<dbReference type="EC" id="2.7.10.1" evidence="3"/>
<proteinExistence type="inferred from homology"/>
<feature type="domain" description="EGF-like" evidence="27">
    <location>
        <begin position="233"/>
        <end position="273"/>
    </location>
</feature>
<dbReference type="InterPro" id="IPR036179">
    <property type="entry name" value="Ig-like_dom_sf"/>
</dbReference>
<dbReference type="PRINTS" id="PR00014">
    <property type="entry name" value="FNTYPEIII"/>
</dbReference>
<feature type="domain" description="Fibronectin type-III" evidence="29">
    <location>
        <begin position="880"/>
        <end position="978"/>
    </location>
</feature>
<dbReference type="RefSeq" id="XP_035699719.1">
    <property type="nucleotide sequence ID" value="XM_035843826.1"/>
</dbReference>
<dbReference type="InterPro" id="IPR013761">
    <property type="entry name" value="SAM/pointed_sf"/>
</dbReference>
<dbReference type="GO" id="GO:0048731">
    <property type="term" value="P:system development"/>
    <property type="evidence" value="ECO:0007669"/>
    <property type="project" value="UniProtKB-ARBA"/>
</dbReference>
<evidence type="ECO:0000256" key="22">
    <source>
        <dbReference type="ARBA" id="ARBA00056965"/>
    </source>
</evidence>
<dbReference type="InterPro" id="IPR049883">
    <property type="entry name" value="NOTCH1_EGF-like"/>
</dbReference>
<dbReference type="Gene3D" id="3.50.4.10">
    <property type="entry name" value="Hepatocyte Growth Factor"/>
    <property type="match status" value="2"/>
</dbReference>
<keyword evidence="19" id="KW-0325">Glycoprotein</keyword>
<feature type="domain" description="Ig-like" evidence="28">
    <location>
        <begin position="472"/>
        <end position="565"/>
    </location>
</feature>
<dbReference type="Gene3D" id="2.60.40.10">
    <property type="entry name" value="Immunoglobulins"/>
    <property type="match status" value="5"/>
</dbReference>
<keyword evidence="4 23" id="KW-0245">EGF-like domain</keyword>
<evidence type="ECO:0000313" key="32">
    <source>
        <dbReference type="RefSeq" id="XP_035699719.1"/>
    </source>
</evidence>
<feature type="domain" description="EGF-like" evidence="27">
    <location>
        <begin position="151"/>
        <end position="190"/>
    </location>
</feature>
<dbReference type="PROSITE" id="PS01186">
    <property type="entry name" value="EGF_2"/>
    <property type="match status" value="7"/>
</dbReference>
<reference evidence="31" key="1">
    <citation type="journal article" date="2020" name="Nat. Ecol. Evol.">
        <title>Deeply conserved synteny resolves early events in vertebrate evolution.</title>
        <authorList>
            <person name="Simakov O."/>
            <person name="Marletaz F."/>
            <person name="Yue J.X."/>
            <person name="O'Connell B."/>
            <person name="Jenkins J."/>
            <person name="Brandt A."/>
            <person name="Calef R."/>
            <person name="Tung C.H."/>
            <person name="Huang T.K."/>
            <person name="Schmutz J."/>
            <person name="Satoh N."/>
            <person name="Yu J.K."/>
            <person name="Putnam N.H."/>
            <person name="Green R.E."/>
            <person name="Rokhsar D.S."/>
        </authorList>
    </citation>
    <scope>NUCLEOTIDE SEQUENCE [LARGE SCALE GENOMIC DNA]</scope>
    <source>
        <strain evidence="31">S238N-H82</strain>
    </source>
</reference>
<feature type="domain" description="EGF-like" evidence="27">
    <location>
        <begin position="274"/>
        <end position="315"/>
    </location>
</feature>
<keyword evidence="6" id="KW-0808">Transferase</keyword>
<keyword evidence="12" id="KW-0106">Calcium</keyword>
<feature type="domain" description="Protein kinase" evidence="26">
    <location>
        <begin position="1313"/>
        <end position="1586"/>
    </location>
</feature>
<dbReference type="FunFam" id="1.10.510.10:FF:000190">
    <property type="entry name" value="Proto-oncogene tyrosine-protein kinase receptor Ret"/>
    <property type="match status" value="1"/>
</dbReference>
<feature type="domain" description="Fibronectin type-III" evidence="29">
    <location>
        <begin position="668"/>
        <end position="764"/>
    </location>
</feature>
<dbReference type="PROSITE" id="PS01187">
    <property type="entry name" value="EGF_CA"/>
    <property type="match status" value="3"/>
</dbReference>
<evidence type="ECO:0000256" key="16">
    <source>
        <dbReference type="ARBA" id="ARBA00023137"/>
    </source>
</evidence>
<evidence type="ECO:0000256" key="4">
    <source>
        <dbReference type="ARBA" id="ARBA00022536"/>
    </source>
</evidence>
<evidence type="ECO:0000256" key="2">
    <source>
        <dbReference type="ARBA" id="ARBA00006692"/>
    </source>
</evidence>
<evidence type="ECO:0000256" key="5">
    <source>
        <dbReference type="ARBA" id="ARBA00022553"/>
    </source>
</evidence>
<dbReference type="GO" id="GO:0043235">
    <property type="term" value="C:receptor complex"/>
    <property type="evidence" value="ECO:0000318"/>
    <property type="project" value="GO_Central"/>
</dbReference>
<organism evidence="31 32">
    <name type="scientific">Branchiostoma floridae</name>
    <name type="common">Florida lancelet</name>
    <name type="synonym">Amphioxus</name>
    <dbReference type="NCBI Taxonomy" id="7739"/>
    <lineage>
        <taxon>Eukaryota</taxon>
        <taxon>Metazoa</taxon>
        <taxon>Chordata</taxon>
        <taxon>Cephalochordata</taxon>
        <taxon>Leptocardii</taxon>
        <taxon>Amphioxiformes</taxon>
        <taxon>Branchiostomatidae</taxon>
        <taxon>Branchiostoma</taxon>
    </lineage>
</organism>
<evidence type="ECO:0000256" key="15">
    <source>
        <dbReference type="ARBA" id="ARBA00023136"/>
    </source>
</evidence>
<dbReference type="SMART" id="SM00454">
    <property type="entry name" value="SAM"/>
    <property type="match status" value="1"/>
</dbReference>
<dbReference type="InterPro" id="IPR024731">
    <property type="entry name" value="NELL2-like_EGF"/>
</dbReference>
<dbReference type="GO" id="GO:0048513">
    <property type="term" value="P:animal organ development"/>
    <property type="evidence" value="ECO:0007669"/>
    <property type="project" value="UniProtKB-ARBA"/>
</dbReference>
<feature type="domain" description="EGF-like" evidence="27">
    <location>
        <begin position="192"/>
        <end position="232"/>
    </location>
</feature>
<dbReference type="GO" id="GO:0005886">
    <property type="term" value="C:plasma membrane"/>
    <property type="evidence" value="ECO:0000318"/>
    <property type="project" value="GO_Central"/>
</dbReference>
<dbReference type="InterPro" id="IPR007110">
    <property type="entry name" value="Ig-like_dom"/>
</dbReference>
<keyword evidence="31" id="KW-1185">Reference proteome</keyword>
<dbReference type="PROSITE" id="PS50948">
    <property type="entry name" value="PAN"/>
    <property type="match status" value="2"/>
</dbReference>
<keyword evidence="7 25" id="KW-0812">Transmembrane</keyword>
<dbReference type="InterPro" id="IPR000719">
    <property type="entry name" value="Prot_kinase_dom"/>
</dbReference>
<dbReference type="PROSITE" id="PS50026">
    <property type="entry name" value="EGF_3"/>
    <property type="match status" value="7"/>
</dbReference>
<gene>
    <name evidence="32" type="primary">LOC118432289</name>
</gene>
<dbReference type="PROSITE" id="PS00109">
    <property type="entry name" value="PROTEIN_KINASE_TYR"/>
    <property type="match status" value="1"/>
</dbReference>
<evidence type="ECO:0000256" key="25">
    <source>
        <dbReference type="SAM" id="Phobius"/>
    </source>
</evidence>
<keyword evidence="17 23" id="KW-1015">Disulfide bond</keyword>
<dbReference type="InterPro" id="IPR003599">
    <property type="entry name" value="Ig_sub"/>
</dbReference>
<dbReference type="InterPro" id="IPR003961">
    <property type="entry name" value="FN3_dom"/>
</dbReference>
<dbReference type="InterPro" id="IPR018097">
    <property type="entry name" value="EGF_Ca-bd_CS"/>
</dbReference>
<dbReference type="GO" id="GO:0005524">
    <property type="term" value="F:ATP binding"/>
    <property type="evidence" value="ECO:0007669"/>
    <property type="project" value="UniProtKB-UniRule"/>
</dbReference>
<dbReference type="KEGG" id="bfo:118432289"/>
<keyword evidence="14 25" id="KW-1133">Transmembrane helix</keyword>
<dbReference type="InterPro" id="IPR050122">
    <property type="entry name" value="RTK"/>
</dbReference>
<evidence type="ECO:0000256" key="3">
    <source>
        <dbReference type="ARBA" id="ARBA00011902"/>
    </source>
</evidence>
<dbReference type="SMART" id="SM00219">
    <property type="entry name" value="TyrKc"/>
    <property type="match status" value="1"/>
</dbReference>
<dbReference type="GeneID" id="118432289"/>
<evidence type="ECO:0000256" key="11">
    <source>
        <dbReference type="ARBA" id="ARBA00022777"/>
    </source>
</evidence>
<dbReference type="GO" id="GO:0007169">
    <property type="term" value="P:cell surface receptor protein tyrosine kinase signaling pathway"/>
    <property type="evidence" value="ECO:0000318"/>
    <property type="project" value="GO_Central"/>
</dbReference>
<keyword evidence="5" id="KW-0597">Phosphoprotein</keyword>
<evidence type="ECO:0000259" key="28">
    <source>
        <dbReference type="PROSITE" id="PS50835"/>
    </source>
</evidence>
<feature type="domain" description="Apple" evidence="30">
    <location>
        <begin position="1"/>
        <end position="66"/>
    </location>
</feature>
<evidence type="ECO:0000256" key="24">
    <source>
        <dbReference type="PROSITE-ProRule" id="PRU10141"/>
    </source>
</evidence>
<evidence type="ECO:0000259" key="30">
    <source>
        <dbReference type="PROSITE" id="PS50948"/>
    </source>
</evidence>
<protein>
    <recommendedName>
        <fullName evidence="3">receptor protein-tyrosine kinase</fullName>
        <ecNumber evidence="3">2.7.10.1</ecNumber>
    </recommendedName>
</protein>
<dbReference type="InterPro" id="IPR036116">
    <property type="entry name" value="FN3_sf"/>
</dbReference>
<name>A0A9J7MGP3_BRAFL</name>
<feature type="disulfide bond" evidence="23">
    <location>
        <begin position="180"/>
        <end position="189"/>
    </location>
</feature>
<dbReference type="SMART" id="SM00179">
    <property type="entry name" value="EGF_CA"/>
    <property type="match status" value="7"/>
</dbReference>
<feature type="domain" description="EGF-like" evidence="27">
    <location>
        <begin position="316"/>
        <end position="356"/>
    </location>
</feature>
<dbReference type="CDD" id="cd00054">
    <property type="entry name" value="EGF_CA"/>
    <property type="match status" value="7"/>
</dbReference>
<dbReference type="PROSITE" id="PS50011">
    <property type="entry name" value="PROTEIN_KINASE_DOM"/>
    <property type="match status" value="1"/>
</dbReference>
<dbReference type="FunFam" id="3.30.200.20:FF:000593">
    <property type="entry name" value="Predicted protein"/>
    <property type="match status" value="1"/>
</dbReference>
<feature type="binding site" evidence="24">
    <location>
        <position position="1344"/>
    </location>
    <ligand>
        <name>ATP</name>
        <dbReference type="ChEBI" id="CHEBI:30616"/>
    </ligand>
</feature>
<keyword evidence="13 24" id="KW-0067">ATP-binding</keyword>
<dbReference type="InterPro" id="IPR001245">
    <property type="entry name" value="Ser-Thr/Tyr_kinase_cat_dom"/>
</dbReference>
<feature type="domain" description="EGF-like" evidence="27">
    <location>
        <begin position="398"/>
        <end position="438"/>
    </location>
</feature>
<comment type="caution">
    <text evidence="23">Lacks conserved residue(s) required for the propagation of feature annotation.</text>
</comment>
<evidence type="ECO:0000313" key="31">
    <source>
        <dbReference type="Proteomes" id="UP000001554"/>
    </source>
</evidence>
<keyword evidence="16" id="KW-0829">Tyrosine-protein kinase</keyword>
<dbReference type="SUPFAM" id="SSF49265">
    <property type="entry name" value="Fibronectin type III"/>
    <property type="match status" value="2"/>
</dbReference>
<accession>A0A9J7MGP3</accession>
<dbReference type="CDD" id="cd00063">
    <property type="entry name" value="FN3"/>
    <property type="match status" value="4"/>
</dbReference>
<dbReference type="Gene3D" id="2.10.25.10">
    <property type="entry name" value="Laminin"/>
    <property type="match status" value="7"/>
</dbReference>
<dbReference type="InterPro" id="IPR009030">
    <property type="entry name" value="Growth_fac_rcpt_cys_sf"/>
</dbReference>
<evidence type="ECO:0000256" key="1">
    <source>
        <dbReference type="ARBA" id="ARBA00004479"/>
    </source>
</evidence>
<dbReference type="GO" id="GO:0005509">
    <property type="term" value="F:calcium ion binding"/>
    <property type="evidence" value="ECO:0007669"/>
    <property type="project" value="InterPro"/>
</dbReference>
<dbReference type="Pfam" id="PF00041">
    <property type="entry name" value="fn3"/>
    <property type="match status" value="2"/>
</dbReference>
<keyword evidence="10 24" id="KW-0547">Nucleotide-binding</keyword>
<evidence type="ECO:0000256" key="20">
    <source>
        <dbReference type="ARBA" id="ARBA00023319"/>
    </source>
</evidence>
<evidence type="ECO:0000259" key="26">
    <source>
        <dbReference type="PROSITE" id="PS50011"/>
    </source>
</evidence>
<dbReference type="SUPFAM" id="SSF57196">
    <property type="entry name" value="EGF/Laminin"/>
    <property type="match status" value="1"/>
</dbReference>
<keyword evidence="11" id="KW-0418">Kinase</keyword>
<dbReference type="CDD" id="cd01099">
    <property type="entry name" value="PAN_AP_HGF"/>
    <property type="match status" value="1"/>
</dbReference>
<dbReference type="InterPro" id="IPR001660">
    <property type="entry name" value="SAM"/>
</dbReference>
<dbReference type="Pfam" id="PF07645">
    <property type="entry name" value="EGF_CA"/>
    <property type="match status" value="1"/>
</dbReference>
<dbReference type="PROSITE" id="PS00107">
    <property type="entry name" value="PROTEIN_KINASE_ATP"/>
    <property type="match status" value="1"/>
</dbReference>
<dbReference type="FunFam" id="2.10.25.10:FF:000038">
    <property type="entry name" value="Fibrillin 2"/>
    <property type="match status" value="5"/>
</dbReference>
<dbReference type="InterPro" id="IPR001881">
    <property type="entry name" value="EGF-like_Ca-bd_dom"/>
</dbReference>
<keyword evidence="20" id="KW-0393">Immunoglobulin domain</keyword>
<dbReference type="Pfam" id="PF00536">
    <property type="entry name" value="SAM_1"/>
    <property type="match status" value="1"/>
</dbReference>
<dbReference type="OMA" id="TDATVMH"/>
<dbReference type="InterPro" id="IPR003609">
    <property type="entry name" value="Pan_app"/>
</dbReference>
<reference evidence="32" key="2">
    <citation type="submission" date="2025-08" db="UniProtKB">
        <authorList>
            <consortium name="RefSeq"/>
        </authorList>
    </citation>
    <scope>IDENTIFICATION</scope>
    <source>
        <strain evidence="32">S238N-H82</strain>
        <tissue evidence="32">Testes</tissue>
    </source>
</reference>
<dbReference type="SUPFAM" id="SSF47769">
    <property type="entry name" value="SAM/Pointed domain"/>
    <property type="match status" value="1"/>
</dbReference>
<dbReference type="SMART" id="SM00473">
    <property type="entry name" value="PAN_AP"/>
    <property type="match status" value="2"/>
</dbReference>
<keyword evidence="9" id="KW-0677">Repeat</keyword>
<keyword evidence="18" id="KW-0675">Receptor</keyword>
<dbReference type="InterPro" id="IPR017441">
    <property type="entry name" value="Protein_kinase_ATP_BS"/>
</dbReference>
<dbReference type="InterPro" id="IPR020635">
    <property type="entry name" value="Tyr_kinase_cat_dom"/>
</dbReference>
<sequence>MTINGVTASQCAAQCLTGTGTVPFGFCRSFDYDNGRQRCVLSREDKDTVSQSLDPNPAVRYHQLNDPFSFFTKTADAGLYGFNTHVLSNHNATMCALRCLLGTDTVSTVNCRSFEFDKNYNKCILSVEDGITEPSEVGAAGSNTRFDFYQRNGQCDSSPCQNSGTCRNGFDSPESYTCTCSPGWGGDNCETDIDECTLGIDNCHDQATCSNTGGSFSCTCDTGYTGDGVTCTDTNECTAGTDNCHDQATCTNSVGSFSCACDTGYTGDGVTCRDIDECTLGTDNCHDQLAACANTAGSFSCTCNTGFAGDGVTCTDTNECTLGTDNCDTQATCTNSIGSYTCTCDAGYTGDGVTCTDLNECTLGTDNCRILATCSNTAGSFSCSCNTGYTGDGVICTDINECADNTNNCHRNADCTNTAGSFTCACGDGYYGSGTSCIACGQCTGGVACNTVTGVCSSCQPPWTGQLCQQIPAEVTTDPQDVTQSLNFAAVFTCGGRGEPIPTVTWQQDGSPVTNGVSTTTNIAQYTFSSTLSFNRVQRADNGQYTCTAATNGLNTDISQPATLTVLEPPEQVTVTVMPTSSTLQVTVTVGFTGNLPITAIQVRYQRTDESTWSSWHPAVVTGTQATIDITGLTPATDYTGEVRAQNSEGWNQAVQFTWRTRDAPPGPPSNLQAPSVSHHTIDLTWQEPAVTNGVITNYNIQYGSTTECSDAELTYWWNTTDSSTSKTFPGLIPYTTYSFRVRAFSIAGPGDYTGCVTAKTTEYTPTEPTSVELADVNPCNCENDNQPRRIMLQARWRRPRHVYGELRGYNLKLKHQDMVIYDYNITDGLENDVLTYEMTENEIAVLQPAQEYYIMVFAYNDVYVGEVSTSRESQTSDGCPTAPLISKMTQEGKCAVNWTEPSRDKGNITGYSVVISATKLGTDTPLEPVSTSEVTNRTWAASIDDLPAFSLVHVTVRAKTCAQGESSEEIACTVERIESPNTIPNVTVEDSSVTSSSFSIMLPNISQRNGPISCYQVIIVPMRKDETLDELTVRVGQPQKVLTSSAPTDGRTEPYIALAFSGSSYKEERVTIGTGEPCTEPCCRVGSEEGAPEPGNRPLTPGSTYTATVRAYVGISGQEDVREKAVSRAQTSSLFMEPIITVLEEALPLVAIIVAVVAAVIASFAAGAGFMFYRRNYINIKKETTNGRTDVPLSDITCKEDSEVEGVHNEALSISEADSKSYRRLSEIRTVDDVTKYLKENKFGEYAKAFRDHEVDGDALKYLDDAILKDLIPKAGPRAKFKGILAEFKQEKPSQVSELPTLNFWEIPRTGLKLGRRLGSGQFGEVRLGELRNRGLTSTVAVKTLRDSASDSDKKDLLGELEILVTVGRHDNIISLVGACTKDGPLMIVVEYAPHGCLKDWLKTNSAENNAESAYQNQPVYASQLPMEQLIQFGVDVANGMSHLAALQCVHRDLAARNILLGENLVAKVSDFGLSRDIYEDSEYVKSTQSKLPLRWMAYESLFYNVYTTQSDVWSFGVLLWEIMAMGNLPYEGMKGKRMMDMIKDGGRLQKPSSCPEELYTLMTRCWETLPEDRPTFPELKSSLIRIMQGFKTYASLLK</sequence>
<dbReference type="SUPFAM" id="SSF48726">
    <property type="entry name" value="Immunoglobulin"/>
    <property type="match status" value="1"/>
</dbReference>
<feature type="transmembrane region" description="Helical" evidence="25">
    <location>
        <begin position="1147"/>
        <end position="1174"/>
    </location>
</feature>
<dbReference type="Gene3D" id="1.10.510.10">
    <property type="entry name" value="Transferase(Phosphotransferase) domain 1"/>
    <property type="match status" value="1"/>
</dbReference>
<dbReference type="Pfam" id="PF07714">
    <property type="entry name" value="PK_Tyr_Ser-Thr"/>
    <property type="match status" value="1"/>
</dbReference>
<dbReference type="GO" id="GO:0004714">
    <property type="term" value="F:transmembrane receptor protein tyrosine kinase activity"/>
    <property type="evidence" value="ECO:0000318"/>
    <property type="project" value="GO_Central"/>
</dbReference>
<evidence type="ECO:0000256" key="8">
    <source>
        <dbReference type="ARBA" id="ARBA00022729"/>
    </source>
</evidence>
<dbReference type="FunFam" id="2.10.25.10:FF:000173">
    <property type="entry name" value="Neurogenic locus notch protein 2"/>
    <property type="match status" value="1"/>
</dbReference>
<evidence type="ECO:0000256" key="21">
    <source>
        <dbReference type="ARBA" id="ARBA00051243"/>
    </source>
</evidence>
<dbReference type="InterPro" id="IPR008266">
    <property type="entry name" value="Tyr_kinase_AS"/>
</dbReference>
<evidence type="ECO:0000256" key="14">
    <source>
        <dbReference type="ARBA" id="ARBA00022989"/>
    </source>
</evidence>
<dbReference type="CDD" id="cd00192">
    <property type="entry name" value="PTKc"/>
    <property type="match status" value="1"/>
</dbReference>
<dbReference type="InterPro" id="IPR000152">
    <property type="entry name" value="EGF-type_Asp/Asn_hydroxyl_site"/>
</dbReference>
<dbReference type="InterPro" id="IPR013098">
    <property type="entry name" value="Ig_I-set"/>
</dbReference>